<dbReference type="EMBL" id="JWZX01003001">
    <property type="protein sequence ID" value="KOO25249.1"/>
    <property type="molecule type" value="Genomic_DNA"/>
</dbReference>
<dbReference type="Proteomes" id="UP000037460">
    <property type="component" value="Unassembled WGS sequence"/>
</dbReference>
<evidence type="ECO:0000313" key="1">
    <source>
        <dbReference type="EMBL" id="KOO25249.1"/>
    </source>
</evidence>
<accession>A0A0M0JF80</accession>
<dbReference type="AlphaFoldDB" id="A0A0M0JF80"/>
<organism evidence="1 2">
    <name type="scientific">Chrysochromulina tobinii</name>
    <dbReference type="NCBI Taxonomy" id="1460289"/>
    <lineage>
        <taxon>Eukaryota</taxon>
        <taxon>Haptista</taxon>
        <taxon>Haptophyta</taxon>
        <taxon>Prymnesiophyceae</taxon>
        <taxon>Prymnesiales</taxon>
        <taxon>Chrysochromulinaceae</taxon>
        <taxon>Chrysochromulina</taxon>
    </lineage>
</organism>
<name>A0A0M0JF80_9EUKA</name>
<dbReference type="OrthoDB" id="25675at2759"/>
<gene>
    <name evidence="1" type="ORF">Ctob_000550</name>
</gene>
<keyword evidence="2" id="KW-1185">Reference proteome</keyword>
<comment type="caution">
    <text evidence="1">The sequence shown here is derived from an EMBL/GenBank/DDBJ whole genome shotgun (WGS) entry which is preliminary data.</text>
</comment>
<reference evidence="2" key="1">
    <citation type="journal article" date="2015" name="PLoS Genet.">
        <title>Genome Sequence and Transcriptome Analyses of Chrysochromulina tobin: Metabolic Tools for Enhanced Algal Fitness in the Prominent Order Prymnesiales (Haptophyceae).</title>
        <authorList>
            <person name="Hovde B.T."/>
            <person name="Deodato C.R."/>
            <person name="Hunsperger H.M."/>
            <person name="Ryken S.A."/>
            <person name="Yost W."/>
            <person name="Jha R.K."/>
            <person name="Patterson J."/>
            <person name="Monnat R.J. Jr."/>
            <person name="Barlow S.B."/>
            <person name="Starkenburg S.R."/>
            <person name="Cattolico R.A."/>
        </authorList>
    </citation>
    <scope>NUCLEOTIDE SEQUENCE</scope>
    <source>
        <strain evidence="2">CCMP291</strain>
    </source>
</reference>
<evidence type="ECO:0008006" key="3">
    <source>
        <dbReference type="Google" id="ProtNLM"/>
    </source>
</evidence>
<sequence length="78" mass="9124">MQDGRFIAHVHQPPALLDLIDDEWRAESLGHDDFDLPTTDLDSDNDEVRAMPKRNDEEKWTELCLDEFVNPRRHAAPR</sequence>
<evidence type="ECO:0000313" key="2">
    <source>
        <dbReference type="Proteomes" id="UP000037460"/>
    </source>
</evidence>
<protein>
    <recommendedName>
        <fullName evidence="3">Anaphase-promoting complex subunit 13</fullName>
    </recommendedName>
</protein>
<proteinExistence type="predicted"/>